<dbReference type="AlphaFoldDB" id="A0A4Z1RGJ9"/>
<keyword evidence="1" id="KW-1133">Transmembrane helix</keyword>
<reference evidence="2 3" key="1">
    <citation type="submission" date="2019-01" db="EMBL/GenBank/DDBJ databases">
        <authorList>
            <person name="Zhang S."/>
        </authorList>
    </citation>
    <scope>NUCLEOTIDE SEQUENCE [LARGE SCALE GENOMIC DNA]</scope>
    <source>
        <strain evidence="2 3">1626</strain>
    </source>
</reference>
<gene>
    <name evidence="2" type="ORF">E4582_11260</name>
</gene>
<dbReference type="RefSeq" id="WP_134674932.1">
    <property type="nucleotide sequence ID" value="NZ_SPUH01000002.1"/>
</dbReference>
<dbReference type="EMBL" id="SPUH01000002">
    <property type="protein sequence ID" value="TKS52811.1"/>
    <property type="molecule type" value="Genomic_DNA"/>
</dbReference>
<keyword evidence="1" id="KW-0812">Transmembrane</keyword>
<sequence length="138" mass="15003">MRSDPRGFSLLEAVVALAILSAAGLALFAAMSQSMQMVGRAEDSRTADAAVRNALAWVEQLNPTESPTGELQFPPYTVSWTSTLLEPARPSATGYLAPGLHDVGLHRLQLTLRRDGALIREFDVRKVGYRQVRAPAEL</sequence>
<accession>A0A4Z1RGJ9</accession>
<comment type="caution">
    <text evidence="2">The sequence shown here is derived from an EMBL/GenBank/DDBJ whole genome shotgun (WGS) entry which is preliminary data.</text>
</comment>
<organism evidence="2 3">
    <name type="scientific">Luteimonas yindakuii</name>
    <dbReference type="NCBI Taxonomy" id="2565782"/>
    <lineage>
        <taxon>Bacteria</taxon>
        <taxon>Pseudomonadati</taxon>
        <taxon>Pseudomonadota</taxon>
        <taxon>Gammaproteobacteria</taxon>
        <taxon>Lysobacterales</taxon>
        <taxon>Lysobacteraceae</taxon>
        <taxon>Luteimonas</taxon>
    </lineage>
</organism>
<evidence type="ECO:0000256" key="1">
    <source>
        <dbReference type="SAM" id="Phobius"/>
    </source>
</evidence>
<evidence type="ECO:0000313" key="3">
    <source>
        <dbReference type="Proteomes" id="UP000298681"/>
    </source>
</evidence>
<keyword evidence="1" id="KW-0472">Membrane</keyword>
<dbReference type="Proteomes" id="UP000298681">
    <property type="component" value="Unassembled WGS sequence"/>
</dbReference>
<feature type="transmembrane region" description="Helical" evidence="1">
    <location>
        <begin position="6"/>
        <end position="30"/>
    </location>
</feature>
<dbReference type="NCBIfam" id="TIGR02532">
    <property type="entry name" value="IV_pilin_GFxxxE"/>
    <property type="match status" value="1"/>
</dbReference>
<name>A0A4Z1RGJ9_9GAMM</name>
<evidence type="ECO:0000313" key="2">
    <source>
        <dbReference type="EMBL" id="TKS52811.1"/>
    </source>
</evidence>
<dbReference type="InterPro" id="IPR012902">
    <property type="entry name" value="N_methyl_site"/>
</dbReference>
<proteinExistence type="predicted"/>
<keyword evidence="3" id="KW-1185">Reference proteome</keyword>
<dbReference type="Pfam" id="PF07963">
    <property type="entry name" value="N_methyl"/>
    <property type="match status" value="1"/>
</dbReference>
<dbReference type="PROSITE" id="PS00409">
    <property type="entry name" value="PROKAR_NTER_METHYL"/>
    <property type="match status" value="1"/>
</dbReference>
<protein>
    <submittedName>
        <fullName evidence="2">Prepilin-type N-terminal cleavage/methylation domain-containing protein</fullName>
    </submittedName>
</protein>